<protein>
    <submittedName>
        <fullName evidence="3">Uncharacterized protein LOC136078775</fullName>
    </submittedName>
</protein>
<dbReference type="InterPro" id="IPR043502">
    <property type="entry name" value="DNA/RNA_pol_sf"/>
</dbReference>
<dbReference type="InterPro" id="IPR000477">
    <property type="entry name" value="RT_dom"/>
</dbReference>
<gene>
    <name evidence="3" type="primary">LOC136078775</name>
</gene>
<evidence type="ECO:0000259" key="1">
    <source>
        <dbReference type="PROSITE" id="PS50878"/>
    </source>
</evidence>
<evidence type="ECO:0000313" key="3">
    <source>
        <dbReference type="RefSeq" id="XP_065650651.1"/>
    </source>
</evidence>
<dbReference type="Pfam" id="PF00078">
    <property type="entry name" value="RVT_1"/>
    <property type="match status" value="1"/>
</dbReference>
<evidence type="ECO:0000313" key="2">
    <source>
        <dbReference type="Proteomes" id="UP001652625"/>
    </source>
</evidence>
<dbReference type="SUPFAM" id="SSF56672">
    <property type="entry name" value="DNA/RNA polymerases"/>
    <property type="match status" value="1"/>
</dbReference>
<reference evidence="3" key="1">
    <citation type="submission" date="2025-08" db="UniProtKB">
        <authorList>
            <consortium name="RefSeq"/>
        </authorList>
    </citation>
    <scope>IDENTIFICATION</scope>
</reference>
<dbReference type="Proteomes" id="UP001652625">
    <property type="component" value="Chromosome 03"/>
</dbReference>
<dbReference type="GeneID" id="136078775"/>
<dbReference type="RefSeq" id="XP_065650651.1">
    <property type="nucleotide sequence ID" value="XM_065794579.1"/>
</dbReference>
<sequence>MAHIAHNASNAGCDTLDIDIEAIVVKIYKHLNIYTVKTEKFKQFCDEVDSYYKPLLNHLSTRFLTLQPAIFRLIDFYNPLKDYFALLTKCLQLSNLFLTTELLREITGSKKSKTDSLPNAIKIDDEIFYDPRVIADKMNTFFISVGKNLAKNIQTETKTINNFNFPLVSCQDSFELSFVEFDKAFKMLKSNKTMGHDGISGNVVINSYETIKNVLCKVFKCSTDQGIFPDQLKIAKVTPIFKGGELLNKNNSTEHAKLKITQYITDSFEKSKLTLGIFVDLSKAFDMIDHKILFKKLKYYGITGNFLKLIKSYLYNRKQFVYFDQSSRSQLLEITCGVPQGSVPGPLLFLIYINDLYEASNLMTFMFADDTKKCLSHSDITTLFTCIDNELMKVSQWFKSNKLFLNIEKTKWSLFHCNSKKRLLPIELPPLLIDGVLIKRATCTNFLGVSIDENLTGKKHIENITC</sequence>
<keyword evidence="2" id="KW-1185">Reference proteome</keyword>
<name>A0ABM4BNG5_HYDVU</name>
<accession>A0ABM4BNG5</accession>
<dbReference type="PANTHER" id="PTHR33332">
    <property type="entry name" value="REVERSE TRANSCRIPTASE DOMAIN-CONTAINING PROTEIN"/>
    <property type="match status" value="1"/>
</dbReference>
<organism evidence="2 3">
    <name type="scientific">Hydra vulgaris</name>
    <name type="common">Hydra</name>
    <name type="synonym">Hydra attenuata</name>
    <dbReference type="NCBI Taxonomy" id="6087"/>
    <lineage>
        <taxon>Eukaryota</taxon>
        <taxon>Metazoa</taxon>
        <taxon>Cnidaria</taxon>
        <taxon>Hydrozoa</taxon>
        <taxon>Hydroidolina</taxon>
        <taxon>Anthoathecata</taxon>
        <taxon>Aplanulata</taxon>
        <taxon>Hydridae</taxon>
        <taxon>Hydra</taxon>
    </lineage>
</organism>
<feature type="domain" description="Reverse transcriptase" evidence="1">
    <location>
        <begin position="202"/>
        <end position="451"/>
    </location>
</feature>
<dbReference type="PROSITE" id="PS50878">
    <property type="entry name" value="RT_POL"/>
    <property type="match status" value="1"/>
</dbReference>
<proteinExistence type="predicted"/>